<dbReference type="InterPro" id="IPR011674">
    <property type="entry name" value="DUF1616"/>
</dbReference>
<feature type="transmembrane region" description="Helical" evidence="1">
    <location>
        <begin position="6"/>
        <end position="30"/>
    </location>
</feature>
<sequence>MNVKTYRAIFLVVTIGIALVVASPLISLLIPQRDSEFFSELWLLGPDHKAEGYPFNVVAGTDYTVFVGVGNQMGSTEYYLVYVNLCNNTGYSPADNDSEPISCEHIYTYNIFIDNGKTWEQSVTFRFEDVLVAEQDLTVRHFVINDTAFPIEVSTLLNSNNEGFFELSFELWRYDVVSDSFRFDDREVSLSLKMNSSL</sequence>
<evidence type="ECO:0000313" key="3">
    <source>
        <dbReference type="EMBL" id="KON33602.1"/>
    </source>
</evidence>
<dbReference type="EMBL" id="LFWU01000026">
    <property type="protein sequence ID" value="KON33602.1"/>
    <property type="molecule type" value="Genomic_DNA"/>
</dbReference>
<accession>A0A0M0BYC5</accession>
<keyword evidence="1" id="KW-0812">Transmembrane</keyword>
<proteinExistence type="predicted"/>
<dbReference type="Pfam" id="PF07760">
    <property type="entry name" value="DUF1616"/>
    <property type="match status" value="1"/>
</dbReference>
<evidence type="ECO:0000313" key="4">
    <source>
        <dbReference type="Proteomes" id="UP000037237"/>
    </source>
</evidence>
<keyword evidence="1" id="KW-1133">Transmembrane helix</keyword>
<evidence type="ECO:0000259" key="2">
    <source>
        <dbReference type="Pfam" id="PF07760"/>
    </source>
</evidence>
<evidence type="ECO:0000256" key="1">
    <source>
        <dbReference type="SAM" id="Phobius"/>
    </source>
</evidence>
<reference evidence="3 4" key="1">
    <citation type="submission" date="2015-06" db="EMBL/GenBank/DDBJ databases">
        <title>New insights into the roles of widespread benthic archaea in carbon and nitrogen cycling.</title>
        <authorList>
            <person name="Lazar C.S."/>
            <person name="Baker B.J."/>
            <person name="Seitz K.W."/>
            <person name="Hyde A.S."/>
            <person name="Dick G.J."/>
            <person name="Hinrichs K.-U."/>
            <person name="Teske A.P."/>
        </authorList>
    </citation>
    <scope>NUCLEOTIDE SEQUENCE [LARGE SCALE GENOMIC DNA]</scope>
    <source>
        <strain evidence="3">SG8-32-1</strain>
    </source>
</reference>
<gene>
    <name evidence="3" type="ORF">AC477_01385</name>
</gene>
<comment type="caution">
    <text evidence="3">The sequence shown here is derived from an EMBL/GenBank/DDBJ whole genome shotgun (WGS) entry which is preliminary data.</text>
</comment>
<feature type="domain" description="DUF1616" evidence="2">
    <location>
        <begin position="6"/>
        <end position="128"/>
    </location>
</feature>
<organism evidence="3 4">
    <name type="scientific">miscellaneous Crenarchaeota group-1 archaeon SG8-32-1</name>
    <dbReference type="NCBI Taxonomy" id="1685124"/>
    <lineage>
        <taxon>Archaea</taxon>
        <taxon>Candidatus Bathyarchaeota</taxon>
        <taxon>MCG-1</taxon>
    </lineage>
</organism>
<protein>
    <recommendedName>
        <fullName evidence="2">DUF1616 domain-containing protein</fullName>
    </recommendedName>
</protein>
<name>A0A0M0BYC5_9ARCH</name>
<keyword evidence="1" id="KW-0472">Membrane</keyword>
<dbReference type="AlphaFoldDB" id="A0A0M0BYC5"/>
<dbReference type="Proteomes" id="UP000037237">
    <property type="component" value="Unassembled WGS sequence"/>
</dbReference>